<gene>
    <name evidence="2" type="ordered locus">Phep_0925</name>
</gene>
<keyword evidence="1" id="KW-0812">Transmembrane</keyword>
<organism evidence="2 3">
    <name type="scientific">Pedobacter heparinus (strain ATCC 13125 / DSM 2366 / CIP 104194 / JCM 7457 / NBRC 12017 / NCIMB 9290 / NRRL B-14731 / HIM 762-3)</name>
    <dbReference type="NCBI Taxonomy" id="485917"/>
    <lineage>
        <taxon>Bacteria</taxon>
        <taxon>Pseudomonadati</taxon>
        <taxon>Bacteroidota</taxon>
        <taxon>Sphingobacteriia</taxon>
        <taxon>Sphingobacteriales</taxon>
        <taxon>Sphingobacteriaceae</taxon>
        <taxon>Pedobacter</taxon>
    </lineage>
</organism>
<proteinExistence type="predicted"/>
<dbReference type="OrthoDB" id="773316at2"/>
<accession>C6Y2T4</accession>
<dbReference type="RefSeq" id="WP_012781091.1">
    <property type="nucleotide sequence ID" value="NC_013061.1"/>
</dbReference>
<keyword evidence="1" id="KW-1133">Transmembrane helix</keyword>
<keyword evidence="3" id="KW-1185">Reference proteome</keyword>
<feature type="transmembrane region" description="Helical" evidence="1">
    <location>
        <begin position="57"/>
        <end position="80"/>
    </location>
</feature>
<evidence type="ECO:0000313" key="3">
    <source>
        <dbReference type="Proteomes" id="UP000000852"/>
    </source>
</evidence>
<keyword evidence="1" id="KW-0472">Membrane</keyword>
<dbReference type="HOGENOM" id="CLU_1936030_0_0_10"/>
<feature type="transmembrane region" description="Helical" evidence="1">
    <location>
        <begin position="24"/>
        <end position="45"/>
    </location>
</feature>
<dbReference type="AlphaFoldDB" id="C6Y2T4"/>
<dbReference type="eggNOG" id="ENOG502ZRC4">
    <property type="taxonomic scope" value="Bacteria"/>
</dbReference>
<protein>
    <submittedName>
        <fullName evidence="2">Uncharacterized protein</fullName>
    </submittedName>
</protein>
<name>C6Y2T4_PEDHD</name>
<reference evidence="2 3" key="1">
    <citation type="journal article" date="2009" name="Stand. Genomic Sci.">
        <title>Complete genome sequence of Pedobacter heparinus type strain (HIM 762-3).</title>
        <authorList>
            <person name="Han C."/>
            <person name="Spring S."/>
            <person name="Lapidus A."/>
            <person name="Del Rio T.G."/>
            <person name="Tice H."/>
            <person name="Copeland A."/>
            <person name="Cheng J.F."/>
            <person name="Lucas S."/>
            <person name="Chen F."/>
            <person name="Nolan M."/>
            <person name="Bruce D."/>
            <person name="Goodwin L."/>
            <person name="Pitluck S."/>
            <person name="Ivanova N."/>
            <person name="Mavromatis K."/>
            <person name="Mikhailova N."/>
            <person name="Pati A."/>
            <person name="Chen A."/>
            <person name="Palaniappan K."/>
            <person name="Land M."/>
            <person name="Hauser L."/>
            <person name="Chang Y.J."/>
            <person name="Jeffries C.C."/>
            <person name="Saunders E."/>
            <person name="Chertkov O."/>
            <person name="Brettin T."/>
            <person name="Goker M."/>
            <person name="Rohde M."/>
            <person name="Bristow J."/>
            <person name="Eisen J.A."/>
            <person name="Markowitz V."/>
            <person name="Hugenholtz P."/>
            <person name="Kyrpides N.C."/>
            <person name="Klenk H.P."/>
            <person name="Detter J.C."/>
        </authorList>
    </citation>
    <scope>NUCLEOTIDE SEQUENCE [LARGE SCALE GENOMIC DNA]</scope>
    <source>
        <strain evidence="3">ATCC 13125 / DSM 2366 / CIP 104194 / JCM 7457 / NBRC 12017 / NCIMB 9290 / NRRL B-14731 / HIM 762-3</strain>
    </source>
</reference>
<dbReference type="STRING" id="485917.Phep_0925"/>
<evidence type="ECO:0000313" key="2">
    <source>
        <dbReference type="EMBL" id="ACU03147.1"/>
    </source>
</evidence>
<evidence type="ECO:0000256" key="1">
    <source>
        <dbReference type="SAM" id="Phobius"/>
    </source>
</evidence>
<dbReference type="Proteomes" id="UP000000852">
    <property type="component" value="Chromosome"/>
</dbReference>
<dbReference type="KEGG" id="phe:Phep_0925"/>
<feature type="transmembrane region" description="Helical" evidence="1">
    <location>
        <begin position="109"/>
        <end position="129"/>
    </location>
</feature>
<dbReference type="EMBL" id="CP001681">
    <property type="protein sequence ID" value="ACU03147.1"/>
    <property type="molecule type" value="Genomic_DNA"/>
</dbReference>
<sequence>MNTLKIIKNGVAESEPFVNRWPGYTGYVLLGILLLLWPLVRQLLMHSDPTAGYIDQSIWLLVLFSMICFMLVTGLCWWLLQRFWLSLGLPALGDMVEQFNSLVLWQKLVFYWASFGLLLLAAVGALAAIL</sequence>